<dbReference type="InterPro" id="IPR023213">
    <property type="entry name" value="CAT-like_dom_sf"/>
</dbReference>
<dbReference type="PANTHER" id="PTHR23151">
    <property type="entry name" value="DIHYDROLIPOAMIDE ACETYL/SUCCINYL-TRANSFERASE-RELATED"/>
    <property type="match status" value="1"/>
</dbReference>
<dbReference type="AlphaFoldDB" id="A0ABC8V1S9"/>
<feature type="domain" description="2-oxoacid dehydrogenase acyltransferase catalytic" evidence="1">
    <location>
        <begin position="89"/>
        <end position="178"/>
    </location>
</feature>
<evidence type="ECO:0000313" key="2">
    <source>
        <dbReference type="EMBL" id="CAK9187291.1"/>
    </source>
</evidence>
<evidence type="ECO:0000259" key="1">
    <source>
        <dbReference type="Pfam" id="PF00198"/>
    </source>
</evidence>
<comment type="caution">
    <text evidence="2">The sequence shown here is derived from an EMBL/GenBank/DDBJ whole genome shotgun (WGS) entry which is preliminary data.</text>
</comment>
<protein>
    <recommendedName>
        <fullName evidence="1">2-oxoacid dehydrogenase acyltransferase catalytic domain-containing protein</fullName>
    </recommendedName>
</protein>
<dbReference type="SUPFAM" id="SSF52777">
    <property type="entry name" value="CoA-dependent acyltransferases"/>
    <property type="match status" value="2"/>
</dbReference>
<organism evidence="2 3">
    <name type="scientific">Ilex paraguariensis</name>
    <name type="common">yerba mate</name>
    <dbReference type="NCBI Taxonomy" id="185542"/>
    <lineage>
        <taxon>Eukaryota</taxon>
        <taxon>Viridiplantae</taxon>
        <taxon>Streptophyta</taxon>
        <taxon>Embryophyta</taxon>
        <taxon>Tracheophyta</taxon>
        <taxon>Spermatophyta</taxon>
        <taxon>Magnoliopsida</taxon>
        <taxon>eudicotyledons</taxon>
        <taxon>Gunneridae</taxon>
        <taxon>Pentapetalae</taxon>
        <taxon>asterids</taxon>
        <taxon>campanulids</taxon>
        <taxon>Aquifoliales</taxon>
        <taxon>Aquifoliaceae</taxon>
        <taxon>Ilex</taxon>
    </lineage>
</organism>
<evidence type="ECO:0000313" key="3">
    <source>
        <dbReference type="Proteomes" id="UP001642360"/>
    </source>
</evidence>
<dbReference type="EMBL" id="CAUOFW020009891">
    <property type="protein sequence ID" value="CAK9187291.1"/>
    <property type="molecule type" value="Genomic_DNA"/>
</dbReference>
<dbReference type="InterPro" id="IPR001078">
    <property type="entry name" value="2-oxoacid_DH_actylTfrase"/>
</dbReference>
<dbReference type="Proteomes" id="UP001642360">
    <property type="component" value="Unassembled WGS sequence"/>
</dbReference>
<proteinExistence type="predicted"/>
<dbReference type="InterPro" id="IPR045257">
    <property type="entry name" value="E2/Pdx1"/>
</dbReference>
<name>A0ABC8V1S9_9AQUA</name>
<sequence length="179" mass="19479">MVPPPKSSGLTGGAADDKELLQTYQTWKGNNMKIKNKNCQNYMTVKRRLFDLSCELMWCGLPSGTFTLSNLGMFGVDHFDAILLPGTVSTFTLSNLGMFGVDHFDAILLPGTVSAIMAVGASQPSVVATKDGRIGMRSQMQVNLLFISTINHRVIYGSDLASFLQSLAQLIEDPKDLTL</sequence>
<dbReference type="Pfam" id="PF00198">
    <property type="entry name" value="2-oxoacid_dh"/>
    <property type="match status" value="1"/>
</dbReference>
<dbReference type="Gene3D" id="3.30.559.10">
    <property type="entry name" value="Chloramphenicol acetyltransferase-like domain"/>
    <property type="match status" value="2"/>
</dbReference>
<dbReference type="PANTHER" id="PTHR23151:SF75">
    <property type="entry name" value="DIHYDROLIPOYLLYSINE-RESIDUE ACETYLTRANSFERASE COMPONENT 5 OF PYRUVATE DEHYDROGENASE COMPLEX, CHLOROPLASTIC"/>
    <property type="match status" value="1"/>
</dbReference>
<reference evidence="2 3" key="1">
    <citation type="submission" date="2024-02" db="EMBL/GenBank/DDBJ databases">
        <authorList>
            <person name="Vignale AGUSTIN F."/>
            <person name="Sosa J E."/>
            <person name="Modenutti C."/>
        </authorList>
    </citation>
    <scope>NUCLEOTIDE SEQUENCE [LARGE SCALE GENOMIC DNA]</scope>
</reference>
<gene>
    <name evidence="2" type="ORF">ILEXP_LOCUS57805</name>
</gene>
<keyword evidence="3" id="KW-1185">Reference proteome</keyword>
<accession>A0ABC8V1S9</accession>